<keyword evidence="17" id="KW-0670">Pyruvate</keyword>
<keyword evidence="7 11" id="KW-0479">Metal-binding</keyword>
<evidence type="ECO:0000256" key="1">
    <source>
        <dbReference type="ARBA" id="ARBA00005031"/>
    </source>
</evidence>
<dbReference type="PRINTS" id="PR00148">
    <property type="entry name" value="ENOLASE"/>
</dbReference>
<dbReference type="SFLD" id="SFLDG00178">
    <property type="entry name" value="enolase"/>
    <property type="match status" value="1"/>
</dbReference>
<keyword evidence="5 11" id="KW-0963">Cytoplasm</keyword>
<dbReference type="GO" id="GO:0000287">
    <property type="term" value="F:magnesium ion binding"/>
    <property type="evidence" value="ECO:0007669"/>
    <property type="project" value="UniProtKB-UniRule"/>
</dbReference>
<dbReference type="UniPathway" id="UPA00109">
    <property type="reaction ID" value="UER00187"/>
</dbReference>
<dbReference type="PROSITE" id="PS00164">
    <property type="entry name" value="ENOLASE"/>
    <property type="match status" value="1"/>
</dbReference>
<feature type="binding site" evidence="13">
    <location>
        <position position="283"/>
    </location>
    <ligand>
        <name>substrate</name>
    </ligand>
</feature>
<evidence type="ECO:0000256" key="14">
    <source>
        <dbReference type="PIRSR" id="PIRSR001400-3"/>
    </source>
</evidence>
<dbReference type="InterPro" id="IPR000941">
    <property type="entry name" value="Enolase"/>
</dbReference>
<feature type="binding site" evidence="11 14">
    <location>
        <position position="310"/>
    </location>
    <ligand>
        <name>Mg(2+)</name>
        <dbReference type="ChEBI" id="CHEBI:18420"/>
    </ligand>
</feature>
<comment type="caution">
    <text evidence="17">The sequence shown here is derived from an EMBL/GenBank/DDBJ whole genome shotgun (WGS) entry which is preliminary data.</text>
</comment>
<dbReference type="RefSeq" id="WP_068424000.1">
    <property type="nucleotide sequence ID" value="NZ_LVHI01000011.1"/>
</dbReference>
<evidence type="ECO:0000256" key="9">
    <source>
        <dbReference type="ARBA" id="ARBA00023152"/>
    </source>
</evidence>
<comment type="cofactor">
    <cofactor evidence="14">
        <name>Mg(2+)</name>
        <dbReference type="ChEBI" id="CHEBI:18420"/>
    </cofactor>
    <text evidence="14">Mg(2+) is required for catalysis and for stabilizing the dimer.</text>
</comment>
<feature type="binding site" evidence="13">
    <location>
        <position position="154"/>
    </location>
    <ligand>
        <name>substrate</name>
    </ligand>
</feature>
<feature type="binding site" evidence="13">
    <location>
        <position position="310"/>
    </location>
    <ligand>
        <name>substrate</name>
    </ligand>
</feature>
<evidence type="ECO:0000256" key="11">
    <source>
        <dbReference type="HAMAP-Rule" id="MF_00318"/>
    </source>
</evidence>
<dbReference type="GO" id="GO:0005576">
    <property type="term" value="C:extracellular region"/>
    <property type="evidence" value="ECO:0007669"/>
    <property type="project" value="UniProtKB-SubCell"/>
</dbReference>
<dbReference type="PANTHER" id="PTHR11902:SF1">
    <property type="entry name" value="ENOLASE"/>
    <property type="match status" value="1"/>
</dbReference>
<comment type="similarity">
    <text evidence="2 11">Belongs to the enolase family.</text>
</comment>
<evidence type="ECO:0000256" key="3">
    <source>
        <dbReference type="ARBA" id="ARBA00012058"/>
    </source>
</evidence>
<dbReference type="HAMAP" id="MF_00318">
    <property type="entry name" value="Enolase"/>
    <property type="match status" value="1"/>
</dbReference>
<dbReference type="SMART" id="SM01193">
    <property type="entry name" value="Enolase_N"/>
    <property type="match status" value="1"/>
</dbReference>
<keyword evidence="9 11" id="KW-0324">Glycolysis</keyword>
<feature type="binding site" evidence="13">
    <location>
        <position position="386"/>
    </location>
    <ligand>
        <name>substrate</name>
    </ligand>
</feature>
<dbReference type="InterPro" id="IPR036849">
    <property type="entry name" value="Enolase-like_C_sf"/>
</dbReference>
<feature type="binding site" evidence="11">
    <location>
        <position position="386"/>
    </location>
    <ligand>
        <name>(2R)-2-phosphoglycerate</name>
        <dbReference type="ChEBI" id="CHEBI:58289"/>
    </ligand>
</feature>
<evidence type="ECO:0000313" key="17">
    <source>
        <dbReference type="EMBL" id="OAK55311.1"/>
    </source>
</evidence>
<dbReference type="Gene3D" id="3.20.20.120">
    <property type="entry name" value="Enolase-like C-terminal domain"/>
    <property type="match status" value="1"/>
</dbReference>
<dbReference type="SFLD" id="SFLDS00001">
    <property type="entry name" value="Enolase"/>
    <property type="match status" value="1"/>
</dbReference>
<dbReference type="GO" id="GO:0006096">
    <property type="term" value="P:glycolytic process"/>
    <property type="evidence" value="ECO:0007669"/>
    <property type="project" value="UniProtKB-UniRule"/>
</dbReference>
<keyword evidence="10 11" id="KW-0456">Lyase</keyword>
<dbReference type="Pfam" id="PF03952">
    <property type="entry name" value="Enolase_N"/>
    <property type="match status" value="1"/>
</dbReference>
<name>A0A177YIR1_9NOCA</name>
<dbReference type="SUPFAM" id="SSF51604">
    <property type="entry name" value="Enolase C-terminal domain-like"/>
    <property type="match status" value="1"/>
</dbReference>
<feature type="binding site" evidence="11 14">
    <location>
        <position position="241"/>
    </location>
    <ligand>
        <name>Mg(2+)</name>
        <dbReference type="ChEBI" id="CHEBI:18420"/>
    </ligand>
</feature>
<comment type="function">
    <text evidence="11">Catalyzes the reversible conversion of 2-phosphoglycerate (2-PG) into phosphoenolpyruvate (PEP). It is essential for the degradation of carbohydrates via glycolysis.</text>
</comment>
<dbReference type="FunFam" id="3.20.20.120:FF:000001">
    <property type="entry name" value="Enolase"/>
    <property type="match status" value="1"/>
</dbReference>
<evidence type="ECO:0000259" key="16">
    <source>
        <dbReference type="SMART" id="SM01193"/>
    </source>
</evidence>
<evidence type="ECO:0000256" key="12">
    <source>
        <dbReference type="PIRSR" id="PIRSR001400-1"/>
    </source>
</evidence>
<keyword evidence="6 11" id="KW-0964">Secreted</keyword>
<feature type="binding site" evidence="11">
    <location>
        <position position="162"/>
    </location>
    <ligand>
        <name>(2R)-2-phosphoglycerate</name>
        <dbReference type="ChEBI" id="CHEBI:58289"/>
    </ligand>
</feature>
<dbReference type="Proteomes" id="UP000077519">
    <property type="component" value="Unassembled WGS sequence"/>
</dbReference>
<dbReference type="GO" id="GO:0000015">
    <property type="term" value="C:phosphopyruvate hydratase complex"/>
    <property type="evidence" value="ECO:0007669"/>
    <property type="project" value="InterPro"/>
</dbReference>
<proteinExistence type="inferred from homology"/>
<evidence type="ECO:0000256" key="7">
    <source>
        <dbReference type="ARBA" id="ARBA00022723"/>
    </source>
</evidence>
<feature type="binding site" evidence="11">
    <location>
        <position position="364"/>
    </location>
    <ligand>
        <name>(2R)-2-phosphoglycerate</name>
        <dbReference type="ChEBI" id="CHEBI:58289"/>
    </ligand>
</feature>
<dbReference type="FunFam" id="3.30.390.10:FF:000001">
    <property type="entry name" value="Enolase"/>
    <property type="match status" value="1"/>
</dbReference>
<feature type="domain" description="Enolase C-terminal TIM barrel" evidence="15">
    <location>
        <begin position="138"/>
        <end position="423"/>
    </location>
</feature>
<dbReference type="EMBL" id="LVHI01000011">
    <property type="protein sequence ID" value="OAK55311.1"/>
    <property type="molecule type" value="Genomic_DNA"/>
</dbReference>
<dbReference type="PIRSF" id="PIRSF001400">
    <property type="entry name" value="Enolase"/>
    <property type="match status" value="1"/>
</dbReference>
<feature type="binding site" evidence="13">
    <location>
        <position position="163"/>
    </location>
    <ligand>
        <name>substrate</name>
    </ligand>
</feature>
<dbReference type="InterPro" id="IPR020811">
    <property type="entry name" value="Enolase_N"/>
</dbReference>
<comment type="pathway">
    <text evidence="1 11">Carbohydrate degradation; glycolysis; pyruvate from D-glyceraldehyde 3-phosphate: step 4/5.</text>
</comment>
<dbReference type="Gene3D" id="3.30.390.10">
    <property type="entry name" value="Enolase-like, N-terminal domain"/>
    <property type="match status" value="1"/>
</dbReference>
<evidence type="ECO:0000256" key="4">
    <source>
        <dbReference type="ARBA" id="ARBA00017068"/>
    </source>
</evidence>
<evidence type="ECO:0000256" key="5">
    <source>
        <dbReference type="ARBA" id="ARBA00022490"/>
    </source>
</evidence>
<dbReference type="Pfam" id="PF00113">
    <property type="entry name" value="Enolase_C"/>
    <property type="match status" value="1"/>
</dbReference>
<dbReference type="AlphaFoldDB" id="A0A177YIR1"/>
<evidence type="ECO:0000256" key="6">
    <source>
        <dbReference type="ARBA" id="ARBA00022525"/>
    </source>
</evidence>
<accession>A0A177YIR1</accession>
<dbReference type="SUPFAM" id="SSF54826">
    <property type="entry name" value="Enolase N-terminal domain-like"/>
    <property type="match status" value="1"/>
</dbReference>
<evidence type="ECO:0000259" key="15">
    <source>
        <dbReference type="SMART" id="SM01192"/>
    </source>
</evidence>
<dbReference type="GO" id="GO:0004634">
    <property type="term" value="F:phosphopyruvate hydratase activity"/>
    <property type="evidence" value="ECO:0007669"/>
    <property type="project" value="UniProtKB-UniRule"/>
</dbReference>
<dbReference type="InterPro" id="IPR029017">
    <property type="entry name" value="Enolase-like_N"/>
</dbReference>
<dbReference type="InterPro" id="IPR020809">
    <property type="entry name" value="Enolase_CS"/>
</dbReference>
<evidence type="ECO:0000256" key="10">
    <source>
        <dbReference type="ARBA" id="ARBA00023239"/>
    </source>
</evidence>
<feature type="binding site" evidence="11">
    <location>
        <position position="365"/>
    </location>
    <ligand>
        <name>(2R)-2-phosphoglycerate</name>
        <dbReference type="ChEBI" id="CHEBI:58289"/>
    </ligand>
</feature>
<feature type="binding site" evidence="11">
    <location>
        <position position="335"/>
    </location>
    <ligand>
        <name>(2R)-2-phosphoglycerate</name>
        <dbReference type="ChEBI" id="CHEBI:58289"/>
    </ligand>
</feature>
<dbReference type="EC" id="4.2.1.11" evidence="3 11"/>
<feature type="binding site" evidence="11 14">
    <location>
        <position position="283"/>
    </location>
    <ligand>
        <name>Mg(2+)</name>
        <dbReference type="ChEBI" id="CHEBI:18420"/>
    </ligand>
</feature>
<evidence type="ECO:0000256" key="2">
    <source>
        <dbReference type="ARBA" id="ARBA00009604"/>
    </source>
</evidence>
<feature type="active site" description="Proton donor" evidence="11 12">
    <location>
        <position position="204"/>
    </location>
</feature>
<protein>
    <recommendedName>
        <fullName evidence="4 11">Enolase</fullName>
        <ecNumber evidence="3 11">4.2.1.11</ecNumber>
    </recommendedName>
    <alternativeName>
        <fullName evidence="11">2-phospho-D-glycerate hydro-lyase</fullName>
    </alternativeName>
    <alternativeName>
        <fullName evidence="11">2-phosphoglycerate dehydratase</fullName>
    </alternativeName>
</protein>
<dbReference type="SFLD" id="SFLDF00002">
    <property type="entry name" value="enolase"/>
    <property type="match status" value="1"/>
</dbReference>
<organism evidence="17 18">
    <name type="scientific">Rhodococcoides kyotonense</name>
    <dbReference type="NCBI Taxonomy" id="398843"/>
    <lineage>
        <taxon>Bacteria</taxon>
        <taxon>Bacillati</taxon>
        <taxon>Actinomycetota</taxon>
        <taxon>Actinomycetes</taxon>
        <taxon>Mycobacteriales</taxon>
        <taxon>Nocardiaceae</taxon>
        <taxon>Rhodococcoides</taxon>
    </lineage>
</organism>
<dbReference type="InterPro" id="IPR020810">
    <property type="entry name" value="Enolase_C"/>
</dbReference>
<feature type="active site" description="Proton acceptor" evidence="11 12">
    <location>
        <position position="335"/>
    </location>
</feature>
<sequence>MAIIEQVGAREILDSRGNPTVEVEVALDDGTLTRAAVPSGASTGEHEAVELRDGGDRYLGKGVEKAVNAVLDEVAPAVIGLDAIEQRAVDQALLDLDGTPNKSRLGANSLLGVSLAVAKAAAESAGLELFRYLGGPNAHILPVPMMNIINGGAHADSGVDVQEFMIAPLGAPTFKESLRWGAEVYHSLKSVLKAKGLSTGLGDEGGFAPDLAGTKAALDLILEAIQKAGLEPGRDIALALDVAATEFYTAGTGYAFERETKSAEEMSAFYAQLVDAYPLVSIEDPLDENDWDGWVALTDTIGDKVQLVGDDLFVTNPERLEDGIVKGAANALLVKVNQIGTLTETLDAVDLAHRNGYKTMMSHRSGETEDVTIADLAVAVGSGQIKTGAPARSERVAKYNQLLRIEEALGDAARYAGELAFPRFNYEG</sequence>
<dbReference type="GO" id="GO:0009986">
    <property type="term" value="C:cell surface"/>
    <property type="evidence" value="ECO:0007669"/>
    <property type="project" value="UniProtKB-SubCell"/>
</dbReference>
<reference evidence="17 18" key="1">
    <citation type="submission" date="2016-03" db="EMBL/GenBank/DDBJ databases">
        <title>Genome sequence of Rhodococcus kyotonensis KB10.</title>
        <authorList>
            <person name="Jeong H."/>
            <person name="Hong C.E."/>
            <person name="Jo S.H."/>
            <person name="Park J.M."/>
        </authorList>
    </citation>
    <scope>NUCLEOTIDE SEQUENCE [LARGE SCALE GENOMIC DNA]</scope>
    <source>
        <strain evidence="17 18">KB10</strain>
    </source>
</reference>
<dbReference type="CDD" id="cd03313">
    <property type="entry name" value="enolase"/>
    <property type="match status" value="1"/>
</dbReference>
<feature type="domain" description="Enolase N-terminal" evidence="16">
    <location>
        <begin position="4"/>
        <end position="133"/>
    </location>
</feature>
<dbReference type="PANTHER" id="PTHR11902">
    <property type="entry name" value="ENOLASE"/>
    <property type="match status" value="1"/>
</dbReference>
<keyword evidence="18" id="KW-1185">Reference proteome</keyword>
<dbReference type="SMART" id="SM01192">
    <property type="entry name" value="Enolase_C"/>
    <property type="match status" value="1"/>
</dbReference>
<gene>
    <name evidence="11 17" type="primary">eno</name>
    <name evidence="17" type="ORF">A3K89_20950</name>
</gene>
<evidence type="ECO:0000256" key="13">
    <source>
        <dbReference type="PIRSR" id="PIRSR001400-2"/>
    </source>
</evidence>
<evidence type="ECO:0000313" key="18">
    <source>
        <dbReference type="Proteomes" id="UP000077519"/>
    </source>
</evidence>
<dbReference type="NCBIfam" id="TIGR01060">
    <property type="entry name" value="eno"/>
    <property type="match status" value="1"/>
</dbReference>
<feature type="binding site" evidence="13">
    <location>
        <begin position="362"/>
        <end position="365"/>
    </location>
    <ligand>
        <name>substrate</name>
    </ligand>
</feature>
<keyword evidence="8 11" id="KW-0460">Magnesium</keyword>
<comment type="cofactor">
    <cofactor evidence="11">
        <name>Mg(2+)</name>
        <dbReference type="ChEBI" id="CHEBI:18420"/>
    </cofactor>
    <text evidence="11">Binds a second Mg(2+) ion via substrate during catalysis.</text>
</comment>
<comment type="subcellular location">
    <subcellularLocation>
        <location evidence="11">Cytoplasm</location>
    </subcellularLocation>
    <subcellularLocation>
        <location evidence="11">Secreted</location>
    </subcellularLocation>
    <subcellularLocation>
        <location evidence="11">Cell surface</location>
    </subcellularLocation>
    <text evidence="11">Fractions of enolase are present in both the cytoplasm and on the cell surface.</text>
</comment>
<evidence type="ECO:0000256" key="8">
    <source>
        <dbReference type="ARBA" id="ARBA00022842"/>
    </source>
</evidence>
<comment type="catalytic activity">
    <reaction evidence="11">
        <text>(2R)-2-phosphoglycerate = phosphoenolpyruvate + H2O</text>
        <dbReference type="Rhea" id="RHEA:10164"/>
        <dbReference type="ChEBI" id="CHEBI:15377"/>
        <dbReference type="ChEBI" id="CHEBI:58289"/>
        <dbReference type="ChEBI" id="CHEBI:58702"/>
        <dbReference type="EC" id="4.2.1.11"/>
    </reaction>
</comment>